<accession>A0A7K5AES0</accession>
<evidence type="ECO:0000256" key="7">
    <source>
        <dbReference type="ARBA" id="ARBA00022989"/>
    </source>
</evidence>
<name>A0A7K5AES0_9AVES</name>
<dbReference type="UniPathway" id="UPA00378"/>
<proteinExistence type="predicted"/>
<dbReference type="AlphaFoldDB" id="A0A7K5AES0"/>
<feature type="transmembrane region" description="Helical" evidence="10">
    <location>
        <begin position="192"/>
        <end position="219"/>
    </location>
</feature>
<evidence type="ECO:0000256" key="9">
    <source>
        <dbReference type="ARBA" id="ARBA00049506"/>
    </source>
</evidence>
<keyword evidence="4 10" id="KW-0808">Transferase</keyword>
<keyword evidence="8 10" id="KW-0472">Membrane</keyword>
<comment type="function">
    <text evidence="10">Dol-P-Man:Man(5)GlcNAc(2)-PP-Dol alpha-1,3-mannosyltransferase that operates in the biosynthetic pathway of dolichol-linked oligosaccharides, the glycan precursors employed in protein asparagine (N)-glycosylation. The assembly of dolichol-linked oligosaccharides begins on the cytosolic side of the endoplasmic reticulum membrane and finishes in its lumen. The sequential addition of sugars to dolichol pyrophosphate produces dolichol-linked oligosaccharides containing fourteen sugars, including two GlcNAcs, nine mannoses and three glucoses. Once assembled, the oligosaccharide is transferred from the lipid to nascent proteins by oligosaccharyltransferases. In the lumen of the endoplasmic reticulum, adds the first dolichyl beta-D-mannosyl phosphate derived mannose in an alpha-1,3 linkage to Man(5)GlcNAc(2)-PP-dolichol to produce Man(6)GlcNAc(2)-PP-dolichol.</text>
</comment>
<evidence type="ECO:0000313" key="11">
    <source>
        <dbReference type="EMBL" id="NWR81844.1"/>
    </source>
</evidence>
<comment type="catalytic activity">
    <reaction evidence="9 10">
        <text>an alpha-D-Man-(1-&gt;2)-alpha-D-Man-(1-&gt;2)-alpha-D-Man-(1-&gt;3)-[alpha-D-Man-(1-&gt;6)]-beta-D-Man-(1-&gt;4)-beta-D-GlcNAc-(1-&gt;4)-alpha-D-GlcNAc-diphospho-di-trans,poly-cis-dolichol + a di-trans,poly-cis-dolichyl beta-D-mannosyl phosphate = an alpha-D-Man-(1-&gt;2)-alpha-D-Man-(1-&gt;2)-alpha-D-Man-(1-&gt;3)-[alpha-D-Man-(1-&gt;3)-alpha-D-Man-(1-&gt;6)]-beta-D-Man-(1-&gt;4)-beta-D-GlcNAc-(1-&gt;4)-alpha-D-GlcNAc-diphospho-di-trans,poly-cis-dolichol + a di-trans,poly-cis-dolichyl phosphate + H(+)</text>
        <dbReference type="Rhea" id="RHEA:29527"/>
        <dbReference type="Rhea" id="RHEA-COMP:19498"/>
        <dbReference type="Rhea" id="RHEA-COMP:19501"/>
        <dbReference type="Rhea" id="RHEA-COMP:19516"/>
        <dbReference type="Rhea" id="RHEA-COMP:19517"/>
        <dbReference type="ChEBI" id="CHEBI:15378"/>
        <dbReference type="ChEBI" id="CHEBI:57683"/>
        <dbReference type="ChEBI" id="CHEBI:58211"/>
        <dbReference type="ChEBI" id="CHEBI:132515"/>
        <dbReference type="ChEBI" id="CHEBI:132516"/>
        <dbReference type="EC" id="2.4.1.258"/>
    </reaction>
    <physiologicalReaction direction="left-to-right" evidence="9 10">
        <dbReference type="Rhea" id="RHEA:29528"/>
    </physiologicalReaction>
</comment>
<feature type="transmembrane region" description="Helical" evidence="10">
    <location>
        <begin position="231"/>
        <end position="248"/>
    </location>
</feature>
<evidence type="ECO:0000256" key="2">
    <source>
        <dbReference type="ARBA" id="ARBA00004922"/>
    </source>
</evidence>
<evidence type="ECO:0000256" key="4">
    <source>
        <dbReference type="ARBA" id="ARBA00022679"/>
    </source>
</evidence>
<evidence type="ECO:0000313" key="12">
    <source>
        <dbReference type="Proteomes" id="UP000517892"/>
    </source>
</evidence>
<feature type="transmembrane region" description="Helical" evidence="10">
    <location>
        <begin position="284"/>
        <end position="302"/>
    </location>
</feature>
<organism evidence="11 12">
    <name type="scientific">Centropus unirufus</name>
    <dbReference type="NCBI Taxonomy" id="1118519"/>
    <lineage>
        <taxon>Eukaryota</taxon>
        <taxon>Metazoa</taxon>
        <taxon>Chordata</taxon>
        <taxon>Craniata</taxon>
        <taxon>Vertebrata</taxon>
        <taxon>Euteleostomi</taxon>
        <taxon>Archelosauria</taxon>
        <taxon>Archosauria</taxon>
        <taxon>Dinosauria</taxon>
        <taxon>Saurischia</taxon>
        <taxon>Theropoda</taxon>
        <taxon>Coelurosauria</taxon>
        <taxon>Aves</taxon>
        <taxon>Neognathae</taxon>
        <taxon>Neoaves</taxon>
        <taxon>Otidimorphae</taxon>
        <taxon>Cuculiformes</taxon>
        <taxon>Centropidae</taxon>
        <taxon>Centropus</taxon>
    </lineage>
</organism>
<dbReference type="Pfam" id="PF05208">
    <property type="entry name" value="ALG3"/>
    <property type="match status" value="1"/>
</dbReference>
<dbReference type="OrthoDB" id="20028at2759"/>
<evidence type="ECO:0000256" key="10">
    <source>
        <dbReference type="RuleBase" id="RU364047"/>
    </source>
</evidence>
<evidence type="ECO:0000256" key="3">
    <source>
        <dbReference type="ARBA" id="ARBA00022676"/>
    </source>
</evidence>
<dbReference type="InterPro" id="IPR007873">
    <property type="entry name" value="Glycosyltransferase_ALG3"/>
</dbReference>
<comment type="pathway">
    <text evidence="2 10">Protein modification; protein glycosylation.</text>
</comment>
<comment type="caution">
    <text evidence="11">The sequence shown here is derived from an EMBL/GenBank/DDBJ whole genome shotgun (WGS) entry which is preliminary data.</text>
</comment>
<feature type="non-terminal residue" evidence="11">
    <location>
        <position position="448"/>
    </location>
</feature>
<evidence type="ECO:0000256" key="1">
    <source>
        <dbReference type="ARBA" id="ARBA00004477"/>
    </source>
</evidence>
<dbReference type="EMBL" id="VYZI01002120">
    <property type="protein sequence ID" value="NWR81844.1"/>
    <property type="molecule type" value="Genomic_DNA"/>
</dbReference>
<evidence type="ECO:0000256" key="5">
    <source>
        <dbReference type="ARBA" id="ARBA00022692"/>
    </source>
</evidence>
<keyword evidence="6 10" id="KW-0256">Endoplasmic reticulum</keyword>
<dbReference type="PANTHER" id="PTHR12646:SF0">
    <property type="entry name" value="DOL-P-MAN:MAN(5)GLCNAC(2)-PP-DOL ALPHA-1,3-MANNOSYLTRANSFERASE"/>
    <property type="match status" value="1"/>
</dbReference>
<feature type="transmembrane region" description="Helical" evidence="10">
    <location>
        <begin position="123"/>
        <end position="139"/>
    </location>
</feature>
<feature type="transmembrane region" description="Helical" evidence="10">
    <location>
        <begin position="94"/>
        <end position="111"/>
    </location>
</feature>
<reference evidence="11 12" key="1">
    <citation type="submission" date="2019-09" db="EMBL/GenBank/DDBJ databases">
        <title>Bird 10,000 Genomes (B10K) Project - Family phase.</title>
        <authorList>
            <person name="Zhang G."/>
        </authorList>
    </citation>
    <scope>NUCLEOTIDE SEQUENCE [LARGE SCALE GENOMIC DNA]</scope>
    <source>
        <strain evidence="11">B10K-DU-017-25</strain>
        <tissue evidence="11">Mixed tissue sample</tissue>
    </source>
</reference>
<comment type="subcellular location">
    <subcellularLocation>
        <location evidence="1 10">Endoplasmic reticulum membrane</location>
        <topology evidence="1 10">Multi-pass membrane protein</topology>
    </subcellularLocation>
</comment>
<sequence>RPWRRRRGGCSALSAPGGNGAAMAAALGRAALLEPSYTPLVAACLCLAEGGVNLWVIHRVPYTEIDWRAYMQEVEGFANGTRDYAELRGDTGPLVYPAGFVYIFLGLYYATGRGSDIRLAQHLFAGLYLINLLLVFRIYCRTNKVPPYVFFFMCCASYRIHSIFVLRLFNDPVAMAILFLAINLFLEDRWSWGCLLFSLAVSVKMNILLFAPGLLFLLLQRFGLLGCIPKLCICALLQVVLGLPFLLVNPVGYLTRSFDLGRQFQFKWTVNWRFLPEEVFLSRAFHTALLLAHLAGLGLFALHRWHRSKDSILALLKDPAERKDPSPPLTVNNILWQGIVFVLFSSNFLGVCCSRSLHYQFYVWYFHTLPYLLWCTPTAKLTHMPKVLLLGIIELCWNTYPSTVCSSLSLHICHGLILLQLWYGTAPLPVLHTPPPSRRPTAASKKAQ</sequence>
<evidence type="ECO:0000256" key="8">
    <source>
        <dbReference type="ARBA" id="ARBA00023136"/>
    </source>
</evidence>
<dbReference type="GO" id="GO:0005789">
    <property type="term" value="C:endoplasmic reticulum membrane"/>
    <property type="evidence" value="ECO:0007669"/>
    <property type="project" value="UniProtKB-SubCell"/>
</dbReference>
<keyword evidence="12" id="KW-1185">Reference proteome</keyword>
<evidence type="ECO:0000256" key="6">
    <source>
        <dbReference type="ARBA" id="ARBA00022824"/>
    </source>
</evidence>
<dbReference type="EC" id="2.4.1.258" evidence="10"/>
<feature type="transmembrane region" description="Helical" evidence="10">
    <location>
        <begin position="168"/>
        <end position="186"/>
    </location>
</feature>
<feature type="non-terminal residue" evidence="11">
    <location>
        <position position="1"/>
    </location>
</feature>
<dbReference type="GO" id="GO:0052925">
    <property type="term" value="F:dol-P-Man:Man(5)GlcNAc(2)-PP-Dol alpha-1,3-mannosyltransferase activity"/>
    <property type="evidence" value="ECO:0007669"/>
    <property type="project" value="UniProtKB-EC"/>
</dbReference>
<protein>
    <recommendedName>
        <fullName evidence="10">Dol-P-Man:Man(5)GlcNAc(2)-PP-Dol alpha-1,3-mannosyltransferase</fullName>
        <ecNumber evidence="10">2.4.1.258</ecNumber>
    </recommendedName>
    <alternativeName>
        <fullName evidence="10">Dol-P-Man-dependent alpha(1-3)-mannosyltransferase</fullName>
    </alternativeName>
</protein>
<keyword evidence="3 10" id="KW-0328">Glycosyltransferase</keyword>
<keyword evidence="7 10" id="KW-1133">Transmembrane helix</keyword>
<keyword evidence="5 10" id="KW-0812">Transmembrane</keyword>
<dbReference type="PANTHER" id="PTHR12646">
    <property type="entry name" value="NOT56 - RELATED"/>
    <property type="match status" value="1"/>
</dbReference>
<dbReference type="Proteomes" id="UP000517892">
    <property type="component" value="Unassembled WGS sequence"/>
</dbReference>
<gene>
    <name evidence="11" type="primary">Alg3</name>
    <name evidence="11" type="ORF">CENUNI_R07314</name>
</gene>